<gene>
    <name evidence="3" type="ORF">BOTBODRAFT_103378</name>
</gene>
<accession>A0A067MSR2</accession>
<organism evidence="3 4">
    <name type="scientific">Botryobasidium botryosum (strain FD-172 SS1)</name>
    <dbReference type="NCBI Taxonomy" id="930990"/>
    <lineage>
        <taxon>Eukaryota</taxon>
        <taxon>Fungi</taxon>
        <taxon>Dikarya</taxon>
        <taxon>Basidiomycota</taxon>
        <taxon>Agaricomycotina</taxon>
        <taxon>Agaricomycetes</taxon>
        <taxon>Cantharellales</taxon>
        <taxon>Botryobasidiaceae</taxon>
        <taxon>Botryobasidium</taxon>
    </lineage>
</organism>
<dbReference type="STRING" id="930990.A0A067MSR2"/>
<keyword evidence="4" id="KW-1185">Reference proteome</keyword>
<feature type="domain" description="Roadblock/LAMTOR2" evidence="2">
    <location>
        <begin position="12"/>
        <end position="120"/>
    </location>
</feature>
<name>A0A067MSR2_BOTB1</name>
<proteinExistence type="inferred from homology"/>
<sequence>MATALSPTPPEIESTLVRLSSHRNVRGVMVLAREGGLVRHTGTIFEGEQGKKYAASVKKIVDCCSEGLEDGRATLSFFLSGALLDSMVLAQDELRFMRIRTKKHEVLITPDKRYILVVLQDPAQ</sequence>
<dbReference type="InParanoid" id="A0A067MSR2"/>
<dbReference type="SMART" id="SM00960">
    <property type="entry name" value="Robl_LC7"/>
    <property type="match status" value="1"/>
</dbReference>
<dbReference type="AlphaFoldDB" id="A0A067MSR2"/>
<comment type="similarity">
    <text evidence="1">Belongs to the GAMAD family.</text>
</comment>
<evidence type="ECO:0000313" key="3">
    <source>
        <dbReference type="EMBL" id="KDQ18773.1"/>
    </source>
</evidence>
<protein>
    <recommendedName>
        <fullName evidence="2">Roadblock/LAMTOR2 domain-containing protein</fullName>
    </recommendedName>
</protein>
<evidence type="ECO:0000259" key="2">
    <source>
        <dbReference type="SMART" id="SM00960"/>
    </source>
</evidence>
<evidence type="ECO:0000256" key="1">
    <source>
        <dbReference type="ARBA" id="ARBA00007191"/>
    </source>
</evidence>
<reference evidence="4" key="1">
    <citation type="journal article" date="2014" name="Proc. Natl. Acad. Sci. U.S.A.">
        <title>Extensive sampling of basidiomycete genomes demonstrates inadequacy of the white-rot/brown-rot paradigm for wood decay fungi.</title>
        <authorList>
            <person name="Riley R."/>
            <person name="Salamov A.A."/>
            <person name="Brown D.W."/>
            <person name="Nagy L.G."/>
            <person name="Floudas D."/>
            <person name="Held B.W."/>
            <person name="Levasseur A."/>
            <person name="Lombard V."/>
            <person name="Morin E."/>
            <person name="Otillar R."/>
            <person name="Lindquist E.A."/>
            <person name="Sun H."/>
            <person name="LaButti K.M."/>
            <person name="Schmutz J."/>
            <person name="Jabbour D."/>
            <person name="Luo H."/>
            <person name="Baker S.E."/>
            <person name="Pisabarro A.G."/>
            <person name="Walton J.D."/>
            <person name="Blanchette R.A."/>
            <person name="Henrissat B."/>
            <person name="Martin F."/>
            <person name="Cullen D."/>
            <person name="Hibbett D.S."/>
            <person name="Grigoriev I.V."/>
        </authorList>
    </citation>
    <scope>NUCLEOTIDE SEQUENCE [LARGE SCALE GENOMIC DNA]</scope>
    <source>
        <strain evidence="4">FD-172 SS1</strain>
    </source>
</reference>
<dbReference type="EMBL" id="KL198020">
    <property type="protein sequence ID" value="KDQ18773.1"/>
    <property type="molecule type" value="Genomic_DNA"/>
</dbReference>
<dbReference type="PANTHER" id="PTHR10779">
    <property type="entry name" value="DYNEIN LIGHT CHAIN ROADBLOCK"/>
    <property type="match status" value="1"/>
</dbReference>
<evidence type="ECO:0000313" key="4">
    <source>
        <dbReference type="Proteomes" id="UP000027195"/>
    </source>
</evidence>
<dbReference type="OrthoDB" id="9985637at2759"/>
<dbReference type="InterPro" id="IPR004942">
    <property type="entry name" value="Roadblock/LAMTOR2_dom"/>
</dbReference>
<dbReference type="Gene3D" id="3.30.450.30">
    <property type="entry name" value="Dynein light chain 2a, cytoplasmic"/>
    <property type="match status" value="1"/>
</dbReference>
<dbReference type="HOGENOM" id="CLU_113002_1_1_1"/>
<dbReference type="SUPFAM" id="SSF103196">
    <property type="entry name" value="Roadblock/LC7 domain"/>
    <property type="match status" value="1"/>
</dbReference>
<dbReference type="Proteomes" id="UP000027195">
    <property type="component" value="Unassembled WGS sequence"/>
</dbReference>